<dbReference type="EMBL" id="FTMI01000003">
    <property type="protein sequence ID" value="SIQ33319.1"/>
    <property type="molecule type" value="Genomic_DNA"/>
</dbReference>
<feature type="compositionally biased region" description="Pro residues" evidence="1">
    <location>
        <begin position="1"/>
        <end position="27"/>
    </location>
</feature>
<dbReference type="AlphaFoldDB" id="A0A1N6RX31"/>
<reference evidence="4" key="1">
    <citation type="submission" date="2017-01" db="EMBL/GenBank/DDBJ databases">
        <authorList>
            <person name="Varghese N."/>
            <person name="Submissions S."/>
        </authorList>
    </citation>
    <scope>NUCLEOTIDE SEQUENCE [LARGE SCALE GENOMIC DNA]</scope>
    <source>
        <strain evidence="4">3bp</strain>
    </source>
</reference>
<feature type="transmembrane region" description="Helical" evidence="2">
    <location>
        <begin position="193"/>
        <end position="219"/>
    </location>
</feature>
<keyword evidence="2" id="KW-0812">Transmembrane</keyword>
<name>A0A1N6RX31_9MICO</name>
<protein>
    <submittedName>
        <fullName evidence="3">Uncharacterized protein</fullName>
    </submittedName>
</protein>
<accession>A0A1N6RX31</accession>
<keyword evidence="4" id="KW-1185">Reference proteome</keyword>
<dbReference type="RefSeq" id="WP_076404918.1">
    <property type="nucleotide sequence ID" value="NZ_FTMI01000003.1"/>
</dbReference>
<keyword evidence="2" id="KW-1133">Transmembrane helix</keyword>
<dbReference type="Proteomes" id="UP000186235">
    <property type="component" value="Unassembled WGS sequence"/>
</dbReference>
<evidence type="ECO:0000256" key="2">
    <source>
        <dbReference type="SAM" id="Phobius"/>
    </source>
</evidence>
<gene>
    <name evidence="3" type="ORF">SAMN05518682_2159</name>
</gene>
<feature type="transmembrane region" description="Helical" evidence="2">
    <location>
        <begin position="35"/>
        <end position="59"/>
    </location>
</feature>
<evidence type="ECO:0000256" key="1">
    <source>
        <dbReference type="SAM" id="MobiDB-lite"/>
    </source>
</evidence>
<sequence length="223" mass="21744">MTYPPAPGQPYPAPGPAPYPGAAPRPPRSTRGATTMIVVGAVVLVLALVAGVLGVTTFVRALPTGVIDGAGRPGSAALASGDVPGEAELEVTGGQPYSIWAVGRAGSSDGAGLDVEDVTVTCADGDLTVSAPSVSGSSGLGSSQATTVAEATPPASGTCTVTVAQGAAPAGTTFVVTEGWRFGTFFATLGGTIVLWFVAIGGGLLGAGLLVGGIVWRVIARRA</sequence>
<feature type="region of interest" description="Disordered" evidence="1">
    <location>
        <begin position="1"/>
        <end position="29"/>
    </location>
</feature>
<evidence type="ECO:0000313" key="4">
    <source>
        <dbReference type="Proteomes" id="UP000186235"/>
    </source>
</evidence>
<proteinExistence type="predicted"/>
<evidence type="ECO:0000313" key="3">
    <source>
        <dbReference type="EMBL" id="SIQ33319.1"/>
    </source>
</evidence>
<organism evidence="3 4">
    <name type="scientific">Cellulosimicrobium aquatile</name>
    <dbReference type="NCBI Taxonomy" id="1612203"/>
    <lineage>
        <taxon>Bacteria</taxon>
        <taxon>Bacillati</taxon>
        <taxon>Actinomycetota</taxon>
        <taxon>Actinomycetes</taxon>
        <taxon>Micrococcales</taxon>
        <taxon>Promicromonosporaceae</taxon>
        <taxon>Cellulosimicrobium</taxon>
    </lineage>
</organism>
<keyword evidence="2" id="KW-0472">Membrane</keyword>